<dbReference type="STRING" id="1993.SAMN04489713_105243"/>
<keyword evidence="1" id="KW-0812">Transmembrane</keyword>
<dbReference type="InterPro" id="IPR036259">
    <property type="entry name" value="MFS_trans_sf"/>
</dbReference>
<sequence>MPGPAADTSAAGPGTVSRVPLLALCVTEITSWGVLYYAFPVLASAITRDTGWSTATITAALIVAALAGVPVGRALDRYGPRVLMTGGPGPAGLCTISARGITVCRSLAMRANPLRRISTRSPCSITVAKCALIAWGSRLRRSAMAASSHHSGAPARPLSGNHPESLYTITQNSVIVGLCRMKLESAARRHTNQGVR</sequence>
<reference evidence="2 3" key="1">
    <citation type="submission" date="2016-10" db="EMBL/GenBank/DDBJ databases">
        <authorList>
            <person name="de Groot N.N."/>
        </authorList>
    </citation>
    <scope>NUCLEOTIDE SEQUENCE [LARGE SCALE GENOMIC DNA]</scope>
    <source>
        <strain evidence="2 3">DSM 43067</strain>
    </source>
</reference>
<keyword evidence="1" id="KW-1133">Transmembrane helix</keyword>
<protein>
    <recommendedName>
        <fullName evidence="4">Major Facilitator Superfamily protein</fullName>
    </recommendedName>
</protein>
<keyword evidence="3" id="KW-1185">Reference proteome</keyword>
<evidence type="ECO:0000256" key="1">
    <source>
        <dbReference type="SAM" id="Phobius"/>
    </source>
</evidence>
<accession>A0A1I5GJX9</accession>
<evidence type="ECO:0008006" key="4">
    <source>
        <dbReference type="Google" id="ProtNLM"/>
    </source>
</evidence>
<proteinExistence type="predicted"/>
<evidence type="ECO:0000313" key="2">
    <source>
        <dbReference type="EMBL" id="SFO36240.1"/>
    </source>
</evidence>
<keyword evidence="1" id="KW-0472">Membrane</keyword>
<dbReference type="EMBL" id="FOVH01000005">
    <property type="protein sequence ID" value="SFO36240.1"/>
    <property type="molecule type" value="Genomic_DNA"/>
</dbReference>
<dbReference type="eggNOG" id="COG2814">
    <property type="taxonomic scope" value="Bacteria"/>
</dbReference>
<organism evidence="2 3">
    <name type="scientific">Actinomadura madurae</name>
    <dbReference type="NCBI Taxonomy" id="1993"/>
    <lineage>
        <taxon>Bacteria</taxon>
        <taxon>Bacillati</taxon>
        <taxon>Actinomycetota</taxon>
        <taxon>Actinomycetes</taxon>
        <taxon>Streptosporangiales</taxon>
        <taxon>Thermomonosporaceae</taxon>
        <taxon>Actinomadura</taxon>
    </lineage>
</organism>
<dbReference type="SUPFAM" id="SSF103473">
    <property type="entry name" value="MFS general substrate transporter"/>
    <property type="match status" value="1"/>
</dbReference>
<dbReference type="InParanoid" id="A0A1I5GJX9"/>
<feature type="transmembrane region" description="Helical" evidence="1">
    <location>
        <begin position="21"/>
        <end position="39"/>
    </location>
</feature>
<dbReference type="AlphaFoldDB" id="A0A1I5GJX9"/>
<dbReference type="Proteomes" id="UP000183413">
    <property type="component" value="Unassembled WGS sequence"/>
</dbReference>
<evidence type="ECO:0000313" key="3">
    <source>
        <dbReference type="Proteomes" id="UP000183413"/>
    </source>
</evidence>
<gene>
    <name evidence="2" type="ORF">SAMN04489713_105243</name>
</gene>
<dbReference type="Gene3D" id="1.20.1250.20">
    <property type="entry name" value="MFS general substrate transporter like domains"/>
    <property type="match status" value="1"/>
</dbReference>
<name>A0A1I5GJX9_9ACTN</name>
<feature type="transmembrane region" description="Helical" evidence="1">
    <location>
        <begin position="51"/>
        <end position="71"/>
    </location>
</feature>